<comment type="caution">
    <text evidence="2">The sequence shown here is derived from an EMBL/GenBank/DDBJ whole genome shotgun (WGS) entry which is preliminary data.</text>
</comment>
<proteinExistence type="predicted"/>
<dbReference type="AlphaFoldDB" id="A0A9W4WWC4"/>
<accession>A0A9W4WWC4</accession>
<feature type="region of interest" description="Disordered" evidence="1">
    <location>
        <begin position="1"/>
        <end position="32"/>
    </location>
</feature>
<name>A0A9W4WWC4_9GLOM</name>
<dbReference type="Proteomes" id="UP001153678">
    <property type="component" value="Unassembled WGS sequence"/>
</dbReference>
<evidence type="ECO:0000256" key="1">
    <source>
        <dbReference type="SAM" id="MobiDB-lite"/>
    </source>
</evidence>
<dbReference type="OrthoDB" id="2331312at2759"/>
<gene>
    <name evidence="2" type="ORF">FWILDA_LOCUS15123</name>
</gene>
<sequence length="212" mass="24431">MSTHNPQESANTPSETIYHTPSSPSNNMSVINNNQSLQDTQNTQSPSHEAEWSFYYRPNNDVQIYLIIYKEITLNELISQLLINNLYPSNDRLCSNNLFTFYFQHPNDQKIYKVVCEMISHSNIVQYLNFNILGLRQNEQQQKQPLEFSNRHKETLEFHLRQFLTDNLVSNSIGDGSNSSLNNNDNTFQQNTAVQSGDYQPQQGGSFNLGQN</sequence>
<evidence type="ECO:0000313" key="2">
    <source>
        <dbReference type="EMBL" id="CAI2191541.1"/>
    </source>
</evidence>
<reference evidence="2" key="1">
    <citation type="submission" date="2022-08" db="EMBL/GenBank/DDBJ databases">
        <authorList>
            <person name="Kallberg Y."/>
            <person name="Tangrot J."/>
            <person name="Rosling A."/>
        </authorList>
    </citation>
    <scope>NUCLEOTIDE SEQUENCE</scope>
    <source>
        <strain evidence="2">Wild A</strain>
    </source>
</reference>
<dbReference type="EMBL" id="CAMKVN010007478">
    <property type="protein sequence ID" value="CAI2191541.1"/>
    <property type="molecule type" value="Genomic_DNA"/>
</dbReference>
<organism evidence="2 3">
    <name type="scientific">Funneliformis geosporum</name>
    <dbReference type="NCBI Taxonomy" id="1117311"/>
    <lineage>
        <taxon>Eukaryota</taxon>
        <taxon>Fungi</taxon>
        <taxon>Fungi incertae sedis</taxon>
        <taxon>Mucoromycota</taxon>
        <taxon>Glomeromycotina</taxon>
        <taxon>Glomeromycetes</taxon>
        <taxon>Glomerales</taxon>
        <taxon>Glomeraceae</taxon>
        <taxon>Funneliformis</taxon>
    </lineage>
</organism>
<keyword evidence="3" id="KW-1185">Reference proteome</keyword>
<evidence type="ECO:0000313" key="3">
    <source>
        <dbReference type="Proteomes" id="UP001153678"/>
    </source>
</evidence>
<protein>
    <submittedName>
        <fullName evidence="2">14906_t:CDS:1</fullName>
    </submittedName>
</protein>